<comment type="caution">
    <text evidence="15">The sequence shown here is derived from an EMBL/GenBank/DDBJ whole genome shotgun (WGS) entry which is preliminary data.</text>
</comment>
<evidence type="ECO:0000256" key="1">
    <source>
        <dbReference type="ARBA" id="ARBA00004651"/>
    </source>
</evidence>
<feature type="transmembrane region" description="Helical" evidence="14">
    <location>
        <begin position="166"/>
        <end position="184"/>
    </location>
</feature>
<comment type="subcellular location">
    <subcellularLocation>
        <location evidence="1 14">Cell membrane</location>
        <topology evidence="1 14">Multi-pass membrane protein</topology>
    </subcellularLocation>
</comment>
<comment type="miscellaneous">
    <text evidence="14">Bacitracin is thought to be involved in the inhibition of peptidoglycan synthesis by sequestering undecaprenyl diphosphate, thereby reducing the pool of lipid carrier available.</text>
</comment>
<reference evidence="15" key="1">
    <citation type="journal article" date="2020" name="mSystems">
        <title>Genome- and Community-Level Interaction Insights into Carbon Utilization and Element Cycling Functions of Hydrothermarchaeota in Hydrothermal Sediment.</title>
        <authorList>
            <person name="Zhou Z."/>
            <person name="Liu Y."/>
            <person name="Xu W."/>
            <person name="Pan J."/>
            <person name="Luo Z.H."/>
            <person name="Li M."/>
        </authorList>
    </citation>
    <scope>NUCLEOTIDE SEQUENCE [LARGE SCALE GENOMIC DNA]</scope>
    <source>
        <strain evidence="15">SpSt-780</strain>
    </source>
</reference>
<evidence type="ECO:0000313" key="15">
    <source>
        <dbReference type="EMBL" id="HGW91603.1"/>
    </source>
</evidence>
<keyword evidence="7 14" id="KW-0378">Hydrolase</keyword>
<evidence type="ECO:0000256" key="13">
    <source>
        <dbReference type="ARBA" id="ARBA00047594"/>
    </source>
</evidence>
<comment type="similarity">
    <text evidence="2 14">Belongs to the UppP family.</text>
</comment>
<accession>A0A7C4Y5M9</accession>
<dbReference type="GO" id="GO:0050380">
    <property type="term" value="F:undecaprenyl-diphosphatase activity"/>
    <property type="evidence" value="ECO:0007669"/>
    <property type="project" value="UniProtKB-UniRule"/>
</dbReference>
<dbReference type="PANTHER" id="PTHR30622:SF4">
    <property type="entry name" value="UNDECAPRENYL-DIPHOSPHATASE"/>
    <property type="match status" value="1"/>
</dbReference>
<dbReference type="InterPro" id="IPR003824">
    <property type="entry name" value="UppP"/>
</dbReference>
<comment type="function">
    <text evidence="14">Catalyzes the dephosphorylation of undecaprenyl diphosphate (UPP). Confers resistance to bacitracin.</text>
</comment>
<evidence type="ECO:0000256" key="14">
    <source>
        <dbReference type="HAMAP-Rule" id="MF_01006"/>
    </source>
</evidence>
<feature type="transmembrane region" description="Helical" evidence="14">
    <location>
        <begin position="94"/>
        <end position="114"/>
    </location>
</feature>
<gene>
    <name evidence="14" type="primary">uppP</name>
    <name evidence="15" type="ORF">ENV67_03575</name>
</gene>
<proteinExistence type="inferred from homology"/>
<feature type="transmembrane region" description="Helical" evidence="14">
    <location>
        <begin position="126"/>
        <end position="146"/>
    </location>
</feature>
<evidence type="ECO:0000256" key="10">
    <source>
        <dbReference type="ARBA" id="ARBA00023251"/>
    </source>
</evidence>
<evidence type="ECO:0000256" key="9">
    <source>
        <dbReference type="ARBA" id="ARBA00023136"/>
    </source>
</evidence>
<keyword evidence="8 14" id="KW-1133">Transmembrane helix</keyword>
<keyword evidence="14" id="KW-0573">Peptidoglycan synthesis</keyword>
<dbReference type="GO" id="GO:0005886">
    <property type="term" value="C:plasma membrane"/>
    <property type="evidence" value="ECO:0007669"/>
    <property type="project" value="UniProtKB-SubCell"/>
</dbReference>
<keyword evidence="14" id="KW-0961">Cell wall biogenesis/degradation</keyword>
<keyword evidence="6 14" id="KW-0812">Transmembrane</keyword>
<name>A0A7C4Y5M9_UNCW3</name>
<evidence type="ECO:0000256" key="2">
    <source>
        <dbReference type="ARBA" id="ARBA00010621"/>
    </source>
</evidence>
<keyword evidence="9 14" id="KW-0472">Membrane</keyword>
<evidence type="ECO:0000256" key="4">
    <source>
        <dbReference type="ARBA" id="ARBA00021581"/>
    </source>
</evidence>
<feature type="transmembrane region" description="Helical" evidence="14">
    <location>
        <begin position="228"/>
        <end position="248"/>
    </location>
</feature>
<feature type="transmembrane region" description="Helical" evidence="14">
    <location>
        <begin position="196"/>
        <end position="216"/>
    </location>
</feature>
<evidence type="ECO:0000256" key="8">
    <source>
        <dbReference type="ARBA" id="ARBA00022989"/>
    </source>
</evidence>
<comment type="catalytic activity">
    <reaction evidence="13 14">
        <text>di-trans,octa-cis-undecaprenyl diphosphate + H2O = di-trans,octa-cis-undecaprenyl phosphate + phosphate + H(+)</text>
        <dbReference type="Rhea" id="RHEA:28094"/>
        <dbReference type="ChEBI" id="CHEBI:15377"/>
        <dbReference type="ChEBI" id="CHEBI:15378"/>
        <dbReference type="ChEBI" id="CHEBI:43474"/>
        <dbReference type="ChEBI" id="CHEBI:58405"/>
        <dbReference type="ChEBI" id="CHEBI:60392"/>
        <dbReference type="EC" id="3.6.1.27"/>
    </reaction>
</comment>
<evidence type="ECO:0000256" key="7">
    <source>
        <dbReference type="ARBA" id="ARBA00022801"/>
    </source>
</evidence>
<evidence type="ECO:0000256" key="12">
    <source>
        <dbReference type="ARBA" id="ARBA00032932"/>
    </source>
</evidence>
<dbReference type="Pfam" id="PF02673">
    <property type="entry name" value="BacA"/>
    <property type="match status" value="1"/>
</dbReference>
<sequence>MIKSIILGIFQGITEFLPISSSGHLVVLKNLLHFEEKGITMEVFLHFGTLLSILVFFSKRIFNYFKPKNLVLIIIGSIPAGIIGLLFKDTIEKAFSSILFVIPCFILTGFYLYFSEKKYIEKKDKIDIWDAIIIGFAQGFAILPGISRSGWTTSTGILLGIQKSLSFEFSFILSIPALFGAFLLELKEIQSLNNIIPIIIGTIFSFISGLISIYIFSKVILLKKLKYFSIYLWFISALLILFLCFGLIH</sequence>
<keyword evidence="5 14" id="KW-1003">Cell membrane</keyword>
<dbReference type="EMBL" id="DTHG01000042">
    <property type="protein sequence ID" value="HGW91603.1"/>
    <property type="molecule type" value="Genomic_DNA"/>
</dbReference>
<dbReference type="GO" id="GO:0046677">
    <property type="term" value="P:response to antibiotic"/>
    <property type="evidence" value="ECO:0007669"/>
    <property type="project" value="UniProtKB-UniRule"/>
</dbReference>
<evidence type="ECO:0000256" key="5">
    <source>
        <dbReference type="ARBA" id="ARBA00022475"/>
    </source>
</evidence>
<keyword evidence="14" id="KW-0133">Cell shape</keyword>
<dbReference type="PANTHER" id="PTHR30622">
    <property type="entry name" value="UNDECAPRENYL-DIPHOSPHATASE"/>
    <property type="match status" value="1"/>
</dbReference>
<evidence type="ECO:0000256" key="6">
    <source>
        <dbReference type="ARBA" id="ARBA00022692"/>
    </source>
</evidence>
<evidence type="ECO:0000256" key="11">
    <source>
        <dbReference type="ARBA" id="ARBA00032707"/>
    </source>
</evidence>
<dbReference type="GO" id="GO:0008360">
    <property type="term" value="P:regulation of cell shape"/>
    <property type="evidence" value="ECO:0007669"/>
    <property type="project" value="UniProtKB-KW"/>
</dbReference>
<dbReference type="GO" id="GO:0009252">
    <property type="term" value="P:peptidoglycan biosynthetic process"/>
    <property type="evidence" value="ECO:0007669"/>
    <property type="project" value="UniProtKB-KW"/>
</dbReference>
<protein>
    <recommendedName>
        <fullName evidence="4 14">Undecaprenyl-diphosphatase</fullName>
        <ecNumber evidence="3 14">3.6.1.27</ecNumber>
    </recommendedName>
    <alternativeName>
        <fullName evidence="12 14">Bacitracin resistance protein</fullName>
    </alternativeName>
    <alternativeName>
        <fullName evidence="11 14">Undecaprenyl pyrophosphate phosphatase</fullName>
    </alternativeName>
</protein>
<dbReference type="AlphaFoldDB" id="A0A7C4Y5M9"/>
<dbReference type="HAMAP" id="MF_01006">
    <property type="entry name" value="Undec_diphosphatase"/>
    <property type="match status" value="1"/>
</dbReference>
<feature type="transmembrane region" description="Helical" evidence="14">
    <location>
        <begin position="69"/>
        <end position="88"/>
    </location>
</feature>
<dbReference type="GO" id="GO:0071555">
    <property type="term" value="P:cell wall organization"/>
    <property type="evidence" value="ECO:0007669"/>
    <property type="project" value="UniProtKB-KW"/>
</dbReference>
<organism evidence="15">
    <name type="scientific">candidate division WOR-3 bacterium</name>
    <dbReference type="NCBI Taxonomy" id="2052148"/>
    <lineage>
        <taxon>Bacteria</taxon>
        <taxon>Bacteria division WOR-3</taxon>
    </lineage>
</organism>
<feature type="transmembrane region" description="Helical" evidence="14">
    <location>
        <begin position="38"/>
        <end position="57"/>
    </location>
</feature>
<dbReference type="EC" id="3.6.1.27" evidence="3 14"/>
<evidence type="ECO:0000256" key="3">
    <source>
        <dbReference type="ARBA" id="ARBA00012374"/>
    </source>
</evidence>
<keyword evidence="10 14" id="KW-0046">Antibiotic resistance</keyword>